<evidence type="ECO:0008006" key="13">
    <source>
        <dbReference type="Google" id="ProtNLM"/>
    </source>
</evidence>
<reference evidence="11 12" key="1">
    <citation type="submission" date="2024-11" db="EMBL/GenBank/DDBJ databases">
        <title>Chromosome-level genome assembly of the freshwater bivalve Anodonta woodiana.</title>
        <authorList>
            <person name="Chen X."/>
        </authorList>
    </citation>
    <scope>NUCLEOTIDE SEQUENCE [LARGE SCALE GENOMIC DNA]</scope>
    <source>
        <strain evidence="11">MN2024</strain>
        <tissue evidence="11">Gills</tissue>
    </source>
</reference>
<evidence type="ECO:0000313" key="12">
    <source>
        <dbReference type="Proteomes" id="UP001634394"/>
    </source>
</evidence>
<keyword evidence="6" id="KW-0735">Signal-anchor</keyword>
<dbReference type="PANTHER" id="PTHR19297">
    <property type="entry name" value="GLYCOSYLTRANSFERASE 14 FAMILY MEMBER"/>
    <property type="match status" value="1"/>
</dbReference>
<evidence type="ECO:0000256" key="6">
    <source>
        <dbReference type="ARBA" id="ARBA00022968"/>
    </source>
</evidence>
<comment type="subcellular location">
    <subcellularLocation>
        <location evidence="1">Membrane</location>
        <topology evidence="1">Single-pass type II membrane protein</topology>
    </subcellularLocation>
</comment>
<keyword evidence="12" id="KW-1185">Reference proteome</keyword>
<evidence type="ECO:0000256" key="9">
    <source>
        <dbReference type="ARBA" id="ARBA00023180"/>
    </source>
</evidence>
<name>A0ABD3VVH1_SINWO</name>
<evidence type="ECO:0000256" key="4">
    <source>
        <dbReference type="ARBA" id="ARBA00022679"/>
    </source>
</evidence>
<dbReference type="AlphaFoldDB" id="A0ABD3VVH1"/>
<gene>
    <name evidence="11" type="ORF">ACJMK2_006060</name>
</gene>
<comment type="caution">
    <text evidence="11">The sequence shown here is derived from an EMBL/GenBank/DDBJ whole genome shotgun (WGS) entry which is preliminary data.</text>
</comment>
<dbReference type="PANTHER" id="PTHR19297:SF191">
    <property type="entry name" value="PROTEIN XYLOSYLTRANSFERASE"/>
    <property type="match status" value="1"/>
</dbReference>
<keyword evidence="3" id="KW-0328">Glycosyltransferase</keyword>
<evidence type="ECO:0000256" key="8">
    <source>
        <dbReference type="ARBA" id="ARBA00023136"/>
    </source>
</evidence>
<evidence type="ECO:0000256" key="7">
    <source>
        <dbReference type="ARBA" id="ARBA00022989"/>
    </source>
</evidence>
<accession>A0ABD3VVH1</accession>
<proteinExistence type="inferred from homology"/>
<dbReference type="GO" id="GO:0016757">
    <property type="term" value="F:glycosyltransferase activity"/>
    <property type="evidence" value="ECO:0007669"/>
    <property type="project" value="UniProtKB-KW"/>
</dbReference>
<dbReference type="Proteomes" id="UP001634394">
    <property type="component" value="Unassembled WGS sequence"/>
</dbReference>
<organism evidence="11 12">
    <name type="scientific">Sinanodonta woodiana</name>
    <name type="common">Chinese pond mussel</name>
    <name type="synonym">Anodonta woodiana</name>
    <dbReference type="NCBI Taxonomy" id="1069815"/>
    <lineage>
        <taxon>Eukaryota</taxon>
        <taxon>Metazoa</taxon>
        <taxon>Spiralia</taxon>
        <taxon>Lophotrochozoa</taxon>
        <taxon>Mollusca</taxon>
        <taxon>Bivalvia</taxon>
        <taxon>Autobranchia</taxon>
        <taxon>Heteroconchia</taxon>
        <taxon>Palaeoheterodonta</taxon>
        <taxon>Unionida</taxon>
        <taxon>Unionoidea</taxon>
        <taxon>Unionidae</taxon>
        <taxon>Unioninae</taxon>
        <taxon>Sinanodonta</taxon>
    </lineage>
</organism>
<evidence type="ECO:0000256" key="1">
    <source>
        <dbReference type="ARBA" id="ARBA00004606"/>
    </source>
</evidence>
<keyword evidence="5" id="KW-0812">Transmembrane</keyword>
<evidence type="ECO:0000256" key="5">
    <source>
        <dbReference type="ARBA" id="ARBA00022692"/>
    </source>
</evidence>
<dbReference type="EMBL" id="JBJQND010000010">
    <property type="protein sequence ID" value="KAL3864370.1"/>
    <property type="molecule type" value="Genomic_DNA"/>
</dbReference>
<sequence>MRIIYCRYKASKCFGFGFCVFLVTVVSLHNFQCKDPACDERKHSLDWSSRDADMHIKKFKVNQSIPFKFIKSSQGRYVREVNCKSIINGEDSEILKAEKLSPSHQPVVPDADFSLIASNCDVFKQNRGYLDYHVTDEEKEFPISFSILMYKEVEQAERLLRAIYRPHNLYCVHVDLEADPVVHSGIDAIASCFDNVFVVSKKESVVYAGFTRLQADINCMKDLLEKGKLWKYFINLPSQQFPLKTNTELVKILHTFNGTNDIEGITGPRMLDIRFKYHYKYIARTNLKPKIVRTPKLKPPPPFNISIVKGSAYGAFSRKFVEFILTDRKARAFLDWTRDIYSPDEYYWATLNFNTHLGAPGGYSGHPDGKKFLAVYADWGKDCHGKYIRSICIFGLRDLKRLMKRKELFANKFYLAYQPYTYDCIEEWLYNKSMNTYTYLDLNYYTNWSHDKKPP</sequence>
<evidence type="ECO:0000256" key="2">
    <source>
        <dbReference type="ARBA" id="ARBA00004922"/>
    </source>
</evidence>
<dbReference type="Pfam" id="PF02485">
    <property type="entry name" value="Branch"/>
    <property type="match status" value="1"/>
</dbReference>
<keyword evidence="8" id="KW-0472">Membrane</keyword>
<dbReference type="InterPro" id="IPR003406">
    <property type="entry name" value="Glyco_trans_14"/>
</dbReference>
<protein>
    <recommendedName>
        <fullName evidence="13">Beta-1,3-galactosyl-O-glycosyl-glycoprotein beta-1,6-N-acetylglucosaminyltransferase</fullName>
    </recommendedName>
</protein>
<keyword evidence="4" id="KW-0808">Transferase</keyword>
<keyword evidence="9" id="KW-0325">Glycoprotein</keyword>
<comment type="similarity">
    <text evidence="10">Belongs to the glycosyltransferase 14 family.</text>
</comment>
<evidence type="ECO:0000256" key="3">
    <source>
        <dbReference type="ARBA" id="ARBA00022676"/>
    </source>
</evidence>
<evidence type="ECO:0000313" key="11">
    <source>
        <dbReference type="EMBL" id="KAL3864370.1"/>
    </source>
</evidence>
<keyword evidence="7" id="KW-1133">Transmembrane helix</keyword>
<comment type="pathway">
    <text evidence="2">Protein modification; protein glycosylation.</text>
</comment>
<dbReference type="GO" id="GO:0016020">
    <property type="term" value="C:membrane"/>
    <property type="evidence" value="ECO:0007669"/>
    <property type="project" value="UniProtKB-SubCell"/>
</dbReference>
<evidence type="ECO:0000256" key="10">
    <source>
        <dbReference type="ARBA" id="ARBA00038150"/>
    </source>
</evidence>